<dbReference type="AlphaFoldDB" id="A0A430G495"/>
<reference evidence="2 3" key="1">
    <citation type="submission" date="2018-07" db="EMBL/GenBank/DDBJ databases">
        <title>Genomic and Epidemiologic Investigation of an Indolent Hospital Outbreak.</title>
        <authorList>
            <person name="Johnson R.C."/>
            <person name="Deming C."/>
            <person name="Conlan S."/>
            <person name="Zellmer C.J."/>
            <person name="Michelin A.V."/>
            <person name="Lee-Lin S."/>
            <person name="Thomas P.J."/>
            <person name="Park M."/>
            <person name="Weingarten R.A."/>
            <person name="Less J."/>
            <person name="Dekker J.P."/>
            <person name="Frank K.M."/>
            <person name="Musser K.A."/>
            <person name="Mcquiston J.R."/>
            <person name="Henderson D.K."/>
            <person name="Lau A.F."/>
            <person name="Palmore T.N."/>
            <person name="Segre J.A."/>
        </authorList>
    </citation>
    <scope>NUCLEOTIDE SEQUENCE [LARGE SCALE GENOMIC DNA]</scope>
    <source>
        <strain evidence="2 3">SK-CDC1_0717</strain>
    </source>
</reference>
<protein>
    <recommendedName>
        <fullName evidence="1">PPM-type phosphatase domain-containing protein</fullName>
    </recommendedName>
</protein>
<evidence type="ECO:0000259" key="1">
    <source>
        <dbReference type="Pfam" id="PF13672"/>
    </source>
</evidence>
<accession>A0A430G495</accession>
<organism evidence="2 3">
    <name type="scientific">Sphingomonas koreensis</name>
    <dbReference type="NCBI Taxonomy" id="93064"/>
    <lineage>
        <taxon>Bacteria</taxon>
        <taxon>Pseudomonadati</taxon>
        <taxon>Pseudomonadota</taxon>
        <taxon>Alphaproteobacteria</taxon>
        <taxon>Sphingomonadales</taxon>
        <taxon>Sphingomonadaceae</taxon>
        <taxon>Sphingomonas</taxon>
    </lineage>
</organism>
<proteinExistence type="predicted"/>
<dbReference type="RefSeq" id="WP_126004383.1">
    <property type="nucleotide sequence ID" value="NZ_QQYZ01000007.1"/>
</dbReference>
<comment type="caution">
    <text evidence="2">The sequence shown here is derived from an EMBL/GenBank/DDBJ whole genome shotgun (WGS) entry which is preliminary data.</text>
</comment>
<dbReference type="InterPro" id="IPR001932">
    <property type="entry name" value="PPM-type_phosphatase-like_dom"/>
</dbReference>
<dbReference type="Proteomes" id="UP000287746">
    <property type="component" value="Unassembled WGS sequence"/>
</dbReference>
<evidence type="ECO:0000313" key="2">
    <source>
        <dbReference type="EMBL" id="RSY85994.1"/>
    </source>
</evidence>
<dbReference type="Pfam" id="PF13672">
    <property type="entry name" value="PP2C_2"/>
    <property type="match status" value="1"/>
</dbReference>
<dbReference type="SUPFAM" id="SSF81606">
    <property type="entry name" value="PP2C-like"/>
    <property type="match status" value="1"/>
</dbReference>
<gene>
    <name evidence="2" type="ORF">DAH66_09900</name>
</gene>
<dbReference type="Gene3D" id="3.60.40.10">
    <property type="entry name" value="PPM-type phosphatase domain"/>
    <property type="match status" value="1"/>
</dbReference>
<name>A0A430G495_9SPHN</name>
<sequence>MHFDLIQSISLAGSATTPNDDRCGATARLAWIIDGATDLGPPGLMGSQPGAAWLAATASRAFAGAAAETLPDILDHVFARTAAAYATERTRPPVDDWELPSAAFLAMALTGDALDLGWLADCVCLALRGDTVTRLGSQPSTDETEEARVYATGEERPLAMLRTKRMRPERYILGVDPAHRAFVESLRVRVEPGDEILLMTDGMAALIDDYGMQPDAFLATLRADGLAALATRLRAIEAEDADRARYPRFKRSDDATALWLRIAA</sequence>
<evidence type="ECO:0000313" key="3">
    <source>
        <dbReference type="Proteomes" id="UP000287746"/>
    </source>
</evidence>
<dbReference type="InterPro" id="IPR036457">
    <property type="entry name" value="PPM-type-like_dom_sf"/>
</dbReference>
<dbReference type="EMBL" id="QQYZ01000007">
    <property type="protein sequence ID" value="RSY85994.1"/>
    <property type="molecule type" value="Genomic_DNA"/>
</dbReference>
<feature type="domain" description="PPM-type phosphatase" evidence="1">
    <location>
        <begin position="17"/>
        <end position="214"/>
    </location>
</feature>